<sequence>MNIVKLPEKVSPIFSFCPYTNVFLFVSEHNLLLCRRSGKLVWSIKRYCPDEVKSITWSLDKLYFALVYSTGKYSVHSVSSGRVSPEFVLDSKCAEGALNVTCVEWSDFDLMISDQQNIDEQLNSNQNLELDTNSMYFSDNWGPKKSIISQTDPTRFLNSNIVPSLIPQVPALEATLNAHCINPSISIAASDSGSVLIKLRRSLELPEIEMPLKDPVHSVTFNERIGEFACAQKNLIYVYRAEEIASKDFCKISALVKCKLLMEQTCSLWDTISESCENYRQLNVDFFKPLGDSYSDAKFLLMKAILGGLIAPETTEWIKFHHEQGFIRWYKRSQASMILVIDELKNRMIPLIEEIMQQYQFLGYDQKLLSTLLMNVFELLEKSSIMYTDFQYVAPYIQYLFVEETDRPIAITDLKDCKLEYSIHAISFSFFEDWKFDPALEKLRPKFPEALAYFKGVLSENCTYFKEYFKPTYTAQLPSNITALKFLKRGEYAVILDNNQTAHVKPDPRINIDEDSSGVQIDLGFIEGEKLRFSGLSDTIVSLDKENQKVIYNNKDIKLDIDPEEIATRVDGTNVIACILASDCRQFQVIDL</sequence>
<dbReference type="Proteomes" id="UP001362899">
    <property type="component" value="Unassembled WGS sequence"/>
</dbReference>
<dbReference type="InterPro" id="IPR036322">
    <property type="entry name" value="WD40_repeat_dom_sf"/>
</dbReference>
<proteinExistence type="predicted"/>
<organism evidence="2 3">
    <name type="scientific">Starmerella bacillaris</name>
    <name type="common">Yeast</name>
    <name type="synonym">Candida zemplinina</name>
    <dbReference type="NCBI Taxonomy" id="1247836"/>
    <lineage>
        <taxon>Eukaryota</taxon>
        <taxon>Fungi</taxon>
        <taxon>Dikarya</taxon>
        <taxon>Ascomycota</taxon>
        <taxon>Saccharomycotina</taxon>
        <taxon>Dipodascomycetes</taxon>
        <taxon>Dipodascales</taxon>
        <taxon>Trichomonascaceae</taxon>
        <taxon>Starmerella</taxon>
    </lineage>
</organism>
<dbReference type="AlphaFoldDB" id="A0AAV5RDN2"/>
<evidence type="ECO:0000259" key="1">
    <source>
        <dbReference type="Pfam" id="PF12894"/>
    </source>
</evidence>
<protein>
    <recommendedName>
        <fullName evidence="1">Anaphase-promoting complex subunit 4-like WD40 domain-containing protein</fullName>
    </recommendedName>
</protein>
<evidence type="ECO:0000313" key="3">
    <source>
        <dbReference type="Proteomes" id="UP001362899"/>
    </source>
</evidence>
<dbReference type="SUPFAM" id="SSF50978">
    <property type="entry name" value="WD40 repeat-like"/>
    <property type="match status" value="1"/>
</dbReference>
<reference evidence="2 3" key="1">
    <citation type="journal article" date="2023" name="Elife">
        <title>Identification of key yeast species and microbe-microbe interactions impacting larval growth of Drosophila in the wild.</title>
        <authorList>
            <person name="Mure A."/>
            <person name="Sugiura Y."/>
            <person name="Maeda R."/>
            <person name="Honda K."/>
            <person name="Sakurai N."/>
            <person name="Takahashi Y."/>
            <person name="Watada M."/>
            <person name="Katoh T."/>
            <person name="Gotoh A."/>
            <person name="Gotoh Y."/>
            <person name="Taniguchi I."/>
            <person name="Nakamura K."/>
            <person name="Hayashi T."/>
            <person name="Katayama T."/>
            <person name="Uemura T."/>
            <person name="Hattori Y."/>
        </authorList>
    </citation>
    <scope>NUCLEOTIDE SEQUENCE [LARGE SCALE GENOMIC DNA]</scope>
    <source>
        <strain evidence="2 3">SB-73</strain>
    </source>
</reference>
<keyword evidence="3" id="KW-1185">Reference proteome</keyword>
<gene>
    <name evidence="2" type="ORF">DASB73_002110</name>
</gene>
<dbReference type="InterPro" id="IPR024977">
    <property type="entry name" value="Apc4-like_WD40_dom"/>
</dbReference>
<comment type="caution">
    <text evidence="2">The sequence shown here is derived from an EMBL/GenBank/DDBJ whole genome shotgun (WGS) entry which is preliminary data.</text>
</comment>
<feature type="domain" description="Anaphase-promoting complex subunit 4-like WD40" evidence="1">
    <location>
        <begin position="15"/>
        <end position="106"/>
    </location>
</feature>
<accession>A0AAV5RDN2</accession>
<evidence type="ECO:0000313" key="2">
    <source>
        <dbReference type="EMBL" id="GMM49253.1"/>
    </source>
</evidence>
<dbReference type="EMBL" id="BTGC01000001">
    <property type="protein sequence ID" value="GMM49253.1"/>
    <property type="molecule type" value="Genomic_DNA"/>
</dbReference>
<dbReference type="Pfam" id="PF12894">
    <property type="entry name" value="ANAPC4_WD40"/>
    <property type="match status" value="1"/>
</dbReference>
<name>A0AAV5RDN2_STABA</name>